<proteinExistence type="inferred from homology"/>
<keyword evidence="5" id="KW-1185">Reference proteome</keyword>
<accession>A0A8H6XC96</accession>
<dbReference type="PANTHER" id="PTHR42699:SF1">
    <property type="entry name" value="CYSTATHIONINE GAMMA-SYNTHASE-RELATED"/>
    <property type="match status" value="1"/>
</dbReference>
<organism evidence="4 5">
    <name type="scientific">Mycena venus</name>
    <dbReference type="NCBI Taxonomy" id="2733690"/>
    <lineage>
        <taxon>Eukaryota</taxon>
        <taxon>Fungi</taxon>
        <taxon>Dikarya</taxon>
        <taxon>Basidiomycota</taxon>
        <taxon>Agaricomycotina</taxon>
        <taxon>Agaricomycetes</taxon>
        <taxon>Agaricomycetidae</taxon>
        <taxon>Agaricales</taxon>
        <taxon>Marasmiineae</taxon>
        <taxon>Mycenaceae</taxon>
        <taxon>Mycena</taxon>
    </lineage>
</organism>
<reference evidence="4" key="1">
    <citation type="submission" date="2020-05" db="EMBL/GenBank/DDBJ databases">
        <title>Mycena genomes resolve the evolution of fungal bioluminescence.</title>
        <authorList>
            <person name="Tsai I.J."/>
        </authorList>
    </citation>
    <scope>NUCLEOTIDE SEQUENCE</scope>
    <source>
        <strain evidence="4">CCC161011</strain>
    </source>
</reference>
<dbReference type="InterPro" id="IPR015421">
    <property type="entry name" value="PyrdxlP-dep_Trfase_major"/>
</dbReference>
<keyword evidence="2 3" id="KW-0663">Pyridoxal phosphate</keyword>
<evidence type="ECO:0000256" key="2">
    <source>
        <dbReference type="ARBA" id="ARBA00022898"/>
    </source>
</evidence>
<dbReference type="OrthoDB" id="10047078at2759"/>
<dbReference type="GO" id="GO:0019346">
    <property type="term" value="P:transsulfuration"/>
    <property type="evidence" value="ECO:0007669"/>
    <property type="project" value="InterPro"/>
</dbReference>
<comment type="cofactor">
    <cofactor evidence="1 3">
        <name>pyridoxal 5'-phosphate</name>
        <dbReference type="ChEBI" id="CHEBI:597326"/>
    </cofactor>
</comment>
<dbReference type="PANTHER" id="PTHR42699">
    <property type="match status" value="1"/>
</dbReference>
<evidence type="ECO:0000313" key="5">
    <source>
        <dbReference type="Proteomes" id="UP000620124"/>
    </source>
</evidence>
<dbReference type="GO" id="GO:0003962">
    <property type="term" value="F:cystathionine gamma-synthase activity"/>
    <property type="evidence" value="ECO:0007669"/>
    <property type="project" value="TreeGrafter"/>
</dbReference>
<dbReference type="Gene3D" id="3.90.1150.10">
    <property type="entry name" value="Aspartate Aminotransferase, domain 1"/>
    <property type="match status" value="1"/>
</dbReference>
<comment type="caution">
    <text evidence="4">The sequence shown here is derived from an EMBL/GenBank/DDBJ whole genome shotgun (WGS) entry which is preliminary data.</text>
</comment>
<dbReference type="Gene3D" id="3.40.640.10">
    <property type="entry name" value="Type I PLP-dependent aspartate aminotransferase-like (Major domain)"/>
    <property type="match status" value="1"/>
</dbReference>
<dbReference type="InterPro" id="IPR015424">
    <property type="entry name" value="PyrdxlP-dep_Trfase"/>
</dbReference>
<comment type="similarity">
    <text evidence="3">Belongs to the trans-sulfuration enzymes family.</text>
</comment>
<dbReference type="AlphaFoldDB" id="A0A8H6XC96"/>
<dbReference type="SUPFAM" id="SSF53383">
    <property type="entry name" value="PLP-dependent transferases"/>
    <property type="match status" value="1"/>
</dbReference>
<evidence type="ECO:0000256" key="1">
    <source>
        <dbReference type="ARBA" id="ARBA00001933"/>
    </source>
</evidence>
<dbReference type="InterPro" id="IPR000277">
    <property type="entry name" value="Cys/Met-Metab_PyrdxlP-dep_enz"/>
</dbReference>
<dbReference type="InterPro" id="IPR015422">
    <property type="entry name" value="PyrdxlP-dep_Trfase_small"/>
</dbReference>
<gene>
    <name evidence="4" type="ORF">MVEN_02017400</name>
</gene>
<dbReference type="InterPro" id="IPR051750">
    <property type="entry name" value="Trans-sulfuration_enzymes"/>
</dbReference>
<sequence>MPPEGPHTITLHAKGWDAAIAFRNGDQSLFQKLKSIYPRFTPFGLAKELSMAIHQKLGLPPSHGLLPFVHPDAFSMAQQYSFSHHRKPEIKLVPADLLFKVVDIAGIRLYCNPGTGVSTRLAEHLLKQVDTLAVVPFDAAGDGDVAVEKVPAPTYLPETAAHQGLRERVVGLLNRAPVAPQKVGVQTDDVYFYPTGMAAIYRTHEALMKVRRGPVVALGAVFHNTYHLFLEAPDGFKHFGQCEARSGVMDKLETYLKTETESGRKVSYVFAEFPSNPILVSIDLKRLRQLADQYGFIVVIDDTIGSFCNIDVLPAADIVLTSATKSFSGYADVMGGGVILNPSFSSYAAIKKIFQETFRNEYFAGDAAQLLANSADYLPRSTILNRNAAALASLFHTHASFILPLSDTAANYAAFMRPATDEVVPGHGCLLSVEFTTKAVAKAFYDNLEVHQGPHLGAHLTLAMNFNEMVWGKDEEEFKYHIGYGLRGEQIRVSAGLEEVADLVEVFEDALKFAEEEMRKKA</sequence>
<name>A0A8H6XC96_9AGAR</name>
<dbReference type="EMBL" id="JACAZI010000021">
    <property type="protein sequence ID" value="KAF7337941.1"/>
    <property type="molecule type" value="Genomic_DNA"/>
</dbReference>
<evidence type="ECO:0000256" key="3">
    <source>
        <dbReference type="RuleBase" id="RU362118"/>
    </source>
</evidence>
<dbReference type="Proteomes" id="UP000620124">
    <property type="component" value="Unassembled WGS sequence"/>
</dbReference>
<protein>
    <submittedName>
        <fullName evidence="4">Putative cystathionine gamma-synthase protein</fullName>
    </submittedName>
</protein>
<dbReference type="GO" id="GO:0030170">
    <property type="term" value="F:pyridoxal phosphate binding"/>
    <property type="evidence" value="ECO:0007669"/>
    <property type="project" value="InterPro"/>
</dbReference>
<evidence type="ECO:0000313" key="4">
    <source>
        <dbReference type="EMBL" id="KAF7337941.1"/>
    </source>
</evidence>
<dbReference type="Pfam" id="PF01053">
    <property type="entry name" value="Cys_Met_Meta_PP"/>
    <property type="match status" value="1"/>
</dbReference>